<organism evidence="2 3">
    <name type="scientific">Dendrobium chrysotoxum</name>
    <name type="common">Orchid</name>
    <dbReference type="NCBI Taxonomy" id="161865"/>
    <lineage>
        <taxon>Eukaryota</taxon>
        <taxon>Viridiplantae</taxon>
        <taxon>Streptophyta</taxon>
        <taxon>Embryophyta</taxon>
        <taxon>Tracheophyta</taxon>
        <taxon>Spermatophyta</taxon>
        <taxon>Magnoliopsida</taxon>
        <taxon>Liliopsida</taxon>
        <taxon>Asparagales</taxon>
        <taxon>Orchidaceae</taxon>
        <taxon>Epidendroideae</taxon>
        <taxon>Malaxideae</taxon>
        <taxon>Dendrobiinae</taxon>
        <taxon>Dendrobium</taxon>
    </lineage>
</organism>
<evidence type="ECO:0000313" key="2">
    <source>
        <dbReference type="EMBL" id="KAH0466691.1"/>
    </source>
</evidence>
<feature type="domain" description="DUF1664" evidence="1">
    <location>
        <begin position="86"/>
        <end position="209"/>
    </location>
</feature>
<gene>
    <name evidence="2" type="ORF">IEQ34_003929</name>
</gene>
<accession>A0AAV7HCP3</accession>
<dbReference type="Proteomes" id="UP000775213">
    <property type="component" value="Unassembled WGS sequence"/>
</dbReference>
<dbReference type="PANTHER" id="PTHR46667">
    <property type="entry name" value="OS05G0182700 PROTEIN"/>
    <property type="match status" value="1"/>
</dbReference>
<dbReference type="AlphaFoldDB" id="A0AAV7HCP3"/>
<reference evidence="2 3" key="1">
    <citation type="journal article" date="2021" name="Hortic Res">
        <title>Chromosome-scale assembly of the Dendrobium chrysotoxum genome enhances the understanding of orchid evolution.</title>
        <authorList>
            <person name="Zhang Y."/>
            <person name="Zhang G.Q."/>
            <person name="Zhang D."/>
            <person name="Liu X.D."/>
            <person name="Xu X.Y."/>
            <person name="Sun W.H."/>
            <person name="Yu X."/>
            <person name="Zhu X."/>
            <person name="Wang Z.W."/>
            <person name="Zhao X."/>
            <person name="Zhong W.Y."/>
            <person name="Chen H."/>
            <person name="Yin W.L."/>
            <person name="Huang T."/>
            <person name="Niu S.C."/>
            <person name="Liu Z.J."/>
        </authorList>
    </citation>
    <scope>NUCLEOTIDE SEQUENCE [LARGE SCALE GENOMIC DNA]</scope>
    <source>
        <strain evidence="2">Lindl</strain>
    </source>
</reference>
<protein>
    <recommendedName>
        <fullName evidence="1">DUF1664 domain-containing protein</fullName>
    </recommendedName>
</protein>
<dbReference type="InterPro" id="IPR012458">
    <property type="entry name" value="DUF1664"/>
</dbReference>
<sequence length="366" mass="40190">MAMHAGMGLSKVALLIGAGFTGSILVRNGKLSDILAELQTLLKSTEDSDSNSADSVAQQVSRLAMEIRQLASARSITVVNGGSGQGNVTSFLVPAATLGAVGYGYMWWKGLSFSDLMYVTKHSMANAVSTMTKHLEQVSNALAATKRHLTQRIEGLDGKLDEQKLMSTDIRDEVTQVRGKLENIGFDLSSIQQIVYSMDGKMNTIERKQAFLCAGIHHLCNTFPDKEGKLLEFLQEGPKLISNMRGCIGSGESANSKGLKHIVQALESGNLDNANLEGLLPNDTYSLEARKGLLRSTADFFVQLNFWYEAKLKVKKNCYIAEQGFLLPPYKRLGPRMPQARIMYGFVTSSFCCLRIYIDIDIDIDI</sequence>
<evidence type="ECO:0000313" key="3">
    <source>
        <dbReference type="Proteomes" id="UP000775213"/>
    </source>
</evidence>
<comment type="caution">
    <text evidence="2">The sequence shown here is derived from an EMBL/GenBank/DDBJ whole genome shotgun (WGS) entry which is preliminary data.</text>
</comment>
<dbReference type="EMBL" id="JAGFBR010000005">
    <property type="protein sequence ID" value="KAH0466691.1"/>
    <property type="molecule type" value="Genomic_DNA"/>
</dbReference>
<keyword evidence="3" id="KW-1185">Reference proteome</keyword>
<dbReference type="Pfam" id="PF07889">
    <property type="entry name" value="DUF1664"/>
    <property type="match status" value="1"/>
</dbReference>
<name>A0AAV7HCP3_DENCH</name>
<evidence type="ECO:0000259" key="1">
    <source>
        <dbReference type="Pfam" id="PF07889"/>
    </source>
</evidence>
<proteinExistence type="predicted"/>
<dbReference type="PANTHER" id="PTHR46667:SF6">
    <property type="entry name" value="OS01G0185100 PROTEIN"/>
    <property type="match status" value="1"/>
</dbReference>